<dbReference type="EMBL" id="CM023488">
    <property type="protein sequence ID" value="KAH6924548.1"/>
    <property type="molecule type" value="Genomic_DNA"/>
</dbReference>
<sequence length="165" mass="17872">MSSSMSGSLSSASGHTQSDSSLCCCVLLSDGAFMIEHRLVCFYLWFQRPFLAVHAEGLQIPSERLRVALADVGVDTETCLHGYYRELSTADAEVVKYCEQHCPRMSSHEGGDCDAKPSGGVTDGAGAICPDMTPRWRDGECLHMLSPDVLYGSAVFRTVELTPTS</sequence>
<accession>A0ACB7RQ03</accession>
<gene>
    <name evidence="1" type="ORF">HPB50_019432</name>
</gene>
<organism evidence="1 2">
    <name type="scientific">Hyalomma asiaticum</name>
    <name type="common">Tick</name>
    <dbReference type="NCBI Taxonomy" id="266040"/>
    <lineage>
        <taxon>Eukaryota</taxon>
        <taxon>Metazoa</taxon>
        <taxon>Ecdysozoa</taxon>
        <taxon>Arthropoda</taxon>
        <taxon>Chelicerata</taxon>
        <taxon>Arachnida</taxon>
        <taxon>Acari</taxon>
        <taxon>Parasitiformes</taxon>
        <taxon>Ixodida</taxon>
        <taxon>Ixodoidea</taxon>
        <taxon>Ixodidae</taxon>
        <taxon>Hyalomminae</taxon>
        <taxon>Hyalomma</taxon>
    </lineage>
</organism>
<evidence type="ECO:0000313" key="1">
    <source>
        <dbReference type="EMBL" id="KAH6924548.1"/>
    </source>
</evidence>
<comment type="caution">
    <text evidence="1">The sequence shown here is derived from an EMBL/GenBank/DDBJ whole genome shotgun (WGS) entry which is preliminary data.</text>
</comment>
<reference evidence="1" key="1">
    <citation type="submission" date="2020-05" db="EMBL/GenBank/DDBJ databases">
        <title>Large-scale comparative analyses of tick genomes elucidate their genetic diversity and vector capacities.</title>
        <authorList>
            <person name="Jia N."/>
            <person name="Wang J."/>
            <person name="Shi W."/>
            <person name="Du L."/>
            <person name="Sun Y."/>
            <person name="Zhan W."/>
            <person name="Jiang J."/>
            <person name="Wang Q."/>
            <person name="Zhang B."/>
            <person name="Ji P."/>
            <person name="Sakyi L.B."/>
            <person name="Cui X."/>
            <person name="Yuan T."/>
            <person name="Jiang B."/>
            <person name="Yang W."/>
            <person name="Lam T.T.-Y."/>
            <person name="Chang Q."/>
            <person name="Ding S."/>
            <person name="Wang X."/>
            <person name="Zhu J."/>
            <person name="Ruan X."/>
            <person name="Zhao L."/>
            <person name="Wei J."/>
            <person name="Que T."/>
            <person name="Du C."/>
            <person name="Cheng J."/>
            <person name="Dai P."/>
            <person name="Han X."/>
            <person name="Huang E."/>
            <person name="Gao Y."/>
            <person name="Liu J."/>
            <person name="Shao H."/>
            <person name="Ye R."/>
            <person name="Li L."/>
            <person name="Wei W."/>
            <person name="Wang X."/>
            <person name="Wang C."/>
            <person name="Yang T."/>
            <person name="Huo Q."/>
            <person name="Li W."/>
            <person name="Guo W."/>
            <person name="Chen H."/>
            <person name="Zhou L."/>
            <person name="Ni X."/>
            <person name="Tian J."/>
            <person name="Zhou Y."/>
            <person name="Sheng Y."/>
            <person name="Liu T."/>
            <person name="Pan Y."/>
            <person name="Xia L."/>
            <person name="Li J."/>
            <person name="Zhao F."/>
            <person name="Cao W."/>
        </authorList>
    </citation>
    <scope>NUCLEOTIDE SEQUENCE</scope>
    <source>
        <strain evidence="1">Hyas-2018</strain>
    </source>
</reference>
<evidence type="ECO:0000313" key="2">
    <source>
        <dbReference type="Proteomes" id="UP000821845"/>
    </source>
</evidence>
<protein>
    <submittedName>
        <fullName evidence="1">Uncharacterized protein</fullName>
    </submittedName>
</protein>
<proteinExistence type="predicted"/>
<name>A0ACB7RQ03_HYAAI</name>
<keyword evidence="2" id="KW-1185">Reference proteome</keyword>
<dbReference type="Proteomes" id="UP000821845">
    <property type="component" value="Chromosome 8"/>
</dbReference>